<sequence>MLLTIDIGNSNIVAGVWKGDTLLYSWRIHTVAKKTEDEYGTLFRALFQDKGLDPKQLRKICLSSVVPSLTTPMITMVEGFTGQSPVVVGPSIYDKLPIHVVNPYEVGADLVADAMAAYAKCRGACVVVDFGTALTFTIVDASGTMQGVAIAPGLGTAVNALSRDTAQLPYVQLAVPPAPYGKNTLHAIQAGVVYGYTGLVEYMIARIKEDLQVDLQVIATGGLCDVIAPLTRVFSFVDKDLTLRGLKLIAEHC</sequence>
<accession>F8F2T7</accession>
<comment type="caution">
    <text evidence="16">Lacks conserved residue(s) required for the propagation of feature annotation.</text>
</comment>
<dbReference type="EC" id="2.7.1.33" evidence="6 16"/>
<keyword evidence="18" id="KW-1185">Reference proteome</keyword>
<dbReference type="GO" id="GO:0046872">
    <property type="term" value="F:metal ion binding"/>
    <property type="evidence" value="ECO:0007669"/>
    <property type="project" value="UniProtKB-KW"/>
</dbReference>
<evidence type="ECO:0000256" key="10">
    <source>
        <dbReference type="ARBA" id="ARBA00022777"/>
    </source>
</evidence>
<dbReference type="STRING" id="744872.Spica_1335"/>
<evidence type="ECO:0000256" key="12">
    <source>
        <dbReference type="ARBA" id="ARBA00022958"/>
    </source>
</evidence>
<dbReference type="InterPro" id="IPR004619">
    <property type="entry name" value="Type_III_PanK"/>
</dbReference>
<evidence type="ECO:0000256" key="14">
    <source>
        <dbReference type="ARBA" id="ARBA00038036"/>
    </source>
</evidence>
<evidence type="ECO:0000256" key="6">
    <source>
        <dbReference type="ARBA" id="ARBA00012102"/>
    </source>
</evidence>
<evidence type="ECO:0000256" key="1">
    <source>
        <dbReference type="ARBA" id="ARBA00001206"/>
    </source>
</evidence>
<evidence type="ECO:0000256" key="11">
    <source>
        <dbReference type="ARBA" id="ARBA00022840"/>
    </source>
</evidence>
<evidence type="ECO:0000256" key="3">
    <source>
        <dbReference type="ARBA" id="ARBA00004496"/>
    </source>
</evidence>
<comment type="subunit">
    <text evidence="5 16">Homodimer.</text>
</comment>
<gene>
    <name evidence="16" type="primary">coaX</name>
    <name evidence="17" type="ordered locus">Spica_1335</name>
</gene>
<dbReference type="PANTHER" id="PTHR34265:SF1">
    <property type="entry name" value="TYPE III PANTOTHENATE KINASE"/>
    <property type="match status" value="1"/>
</dbReference>
<dbReference type="SUPFAM" id="SSF53067">
    <property type="entry name" value="Actin-like ATPase domain"/>
    <property type="match status" value="2"/>
</dbReference>
<keyword evidence="11 16" id="KW-0067">ATP-binding</keyword>
<dbReference type="GO" id="GO:0005737">
    <property type="term" value="C:cytoplasm"/>
    <property type="evidence" value="ECO:0007669"/>
    <property type="project" value="UniProtKB-SubCell"/>
</dbReference>
<dbReference type="NCBIfam" id="NF009855">
    <property type="entry name" value="PRK13321.1"/>
    <property type="match status" value="1"/>
</dbReference>
<keyword evidence="12 16" id="KW-0630">Potassium</keyword>
<dbReference type="GO" id="GO:0004594">
    <property type="term" value="F:pantothenate kinase activity"/>
    <property type="evidence" value="ECO:0007669"/>
    <property type="project" value="UniProtKB-UniRule"/>
</dbReference>
<comment type="similarity">
    <text evidence="14 16">Belongs to the type III pantothenate kinase family.</text>
</comment>
<proteinExistence type="inferred from homology"/>
<dbReference type="Pfam" id="PF03309">
    <property type="entry name" value="Pan_kinase"/>
    <property type="match status" value="1"/>
</dbReference>
<feature type="binding site" evidence="16">
    <location>
        <begin position="107"/>
        <end position="110"/>
    </location>
    <ligand>
        <name>substrate</name>
    </ligand>
</feature>
<dbReference type="HAMAP" id="MF_01274">
    <property type="entry name" value="Pantothen_kinase_3"/>
    <property type="match status" value="1"/>
</dbReference>
<comment type="cofactor">
    <cofactor evidence="16">
        <name>NH4(+)</name>
        <dbReference type="ChEBI" id="CHEBI:28938"/>
    </cofactor>
    <cofactor evidence="16">
        <name>K(+)</name>
        <dbReference type="ChEBI" id="CHEBI:29103"/>
    </cofactor>
    <text evidence="16">A monovalent cation. Ammonium or potassium.</text>
</comment>
<feature type="binding site" evidence="16">
    <location>
        <position position="129"/>
    </location>
    <ligand>
        <name>K(+)</name>
        <dbReference type="ChEBI" id="CHEBI:29103"/>
    </ligand>
</feature>
<evidence type="ECO:0000313" key="17">
    <source>
        <dbReference type="EMBL" id="AEJ19481.1"/>
    </source>
</evidence>
<dbReference type="AlphaFoldDB" id="F8F2T7"/>
<evidence type="ECO:0000313" key="18">
    <source>
        <dbReference type="Proteomes" id="UP000000503"/>
    </source>
</evidence>
<feature type="active site" description="Proton acceptor" evidence="16">
    <location>
        <position position="109"/>
    </location>
</feature>
<keyword evidence="16" id="KW-0479">Metal-binding</keyword>
<dbReference type="OrthoDB" id="9804707at2"/>
<protein>
    <recommendedName>
        <fullName evidence="15 16">Type III pantothenate kinase</fullName>
        <ecNumber evidence="6 16">2.7.1.33</ecNumber>
    </recommendedName>
    <alternativeName>
        <fullName evidence="16">PanK-III</fullName>
    </alternativeName>
    <alternativeName>
        <fullName evidence="16">Pantothenic acid kinase</fullName>
    </alternativeName>
</protein>
<dbReference type="NCBIfam" id="TIGR00671">
    <property type="entry name" value="baf"/>
    <property type="match status" value="1"/>
</dbReference>
<comment type="function">
    <text evidence="16">Catalyzes the phosphorylation of pantothenate (Pan), the first step in CoA biosynthesis.</text>
</comment>
<dbReference type="HOGENOM" id="CLU_066627_1_1_12"/>
<organism evidence="17 18">
    <name type="scientific">Gracilinema caldarium (strain ATCC 51460 / DSM 7334 / H1)</name>
    <name type="common">Treponema caldarium</name>
    <dbReference type="NCBI Taxonomy" id="744872"/>
    <lineage>
        <taxon>Bacteria</taxon>
        <taxon>Pseudomonadati</taxon>
        <taxon>Spirochaetota</taxon>
        <taxon>Spirochaetia</taxon>
        <taxon>Spirochaetales</taxon>
        <taxon>Breznakiellaceae</taxon>
        <taxon>Gracilinema</taxon>
    </lineage>
</organism>
<keyword evidence="7 16" id="KW-0963">Cytoplasm</keyword>
<dbReference type="RefSeq" id="WP_013968791.1">
    <property type="nucleotide sequence ID" value="NC_015732.1"/>
</dbReference>
<keyword evidence="8 16" id="KW-0808">Transferase</keyword>
<evidence type="ECO:0000256" key="15">
    <source>
        <dbReference type="ARBA" id="ARBA00040883"/>
    </source>
</evidence>
<evidence type="ECO:0000256" key="7">
    <source>
        <dbReference type="ARBA" id="ARBA00022490"/>
    </source>
</evidence>
<evidence type="ECO:0000256" key="16">
    <source>
        <dbReference type="HAMAP-Rule" id="MF_01274"/>
    </source>
</evidence>
<comment type="pathway">
    <text evidence="4 16">Cofactor biosynthesis; coenzyme A biosynthesis; CoA from (R)-pantothenate: step 1/5.</text>
</comment>
<keyword evidence="9 16" id="KW-0547">Nucleotide-binding</keyword>
<keyword evidence="13 16" id="KW-0173">Coenzyme A biosynthesis</keyword>
<dbReference type="UniPathway" id="UPA00241">
    <property type="reaction ID" value="UER00352"/>
</dbReference>
<dbReference type="eggNOG" id="COG1521">
    <property type="taxonomic scope" value="Bacteria"/>
</dbReference>
<evidence type="ECO:0000256" key="9">
    <source>
        <dbReference type="ARBA" id="ARBA00022741"/>
    </source>
</evidence>
<name>F8F2T7_GRAC1</name>
<keyword evidence="10 16" id="KW-0418">Kinase</keyword>
<feature type="binding site" evidence="16">
    <location>
        <position position="184"/>
    </location>
    <ligand>
        <name>substrate</name>
    </ligand>
</feature>
<dbReference type="InterPro" id="IPR043129">
    <property type="entry name" value="ATPase_NBD"/>
</dbReference>
<reference evidence="18" key="1">
    <citation type="journal article" date="2013" name="Stand. Genomic Sci.">
        <title>Genome sequence of the thermophilic fresh-water bacterium Spirochaeta caldaria type strain (H1(T)), reclassification of Spirochaeta caldaria, Spirochaeta stenostrepta, and Spirochaeta zuelzerae in the genus Treponema as Treponema caldaria comb. nov., Treponema stenostrepta comb. nov., and Treponema zuelzerae comb. nov., and emendation of the genus Treponema.</title>
        <authorList>
            <person name="Abt B."/>
            <person name="Goker M."/>
            <person name="Scheuner C."/>
            <person name="Han C."/>
            <person name="Lu M."/>
            <person name="Misra M."/>
            <person name="Lapidus A."/>
            <person name="Nolan M."/>
            <person name="Lucas S."/>
            <person name="Hammon N."/>
            <person name="Deshpande S."/>
            <person name="Cheng J.F."/>
            <person name="Tapia R."/>
            <person name="Goodwin L.A."/>
            <person name="Pitluck S."/>
            <person name="Liolios K."/>
            <person name="Pagani I."/>
            <person name="Ivanova N."/>
            <person name="Mavromatis K."/>
            <person name="Mikhailova N."/>
            <person name="Huntemann M."/>
            <person name="Pati A."/>
            <person name="Chen A."/>
            <person name="Palaniappan K."/>
            <person name="Land M."/>
            <person name="Hauser L."/>
            <person name="Jeffries C.D."/>
            <person name="Rohde M."/>
            <person name="Spring S."/>
            <person name="Gronow S."/>
            <person name="Detter J.C."/>
            <person name="Bristow J."/>
            <person name="Eisen J.A."/>
            <person name="Markowitz V."/>
            <person name="Hugenholtz P."/>
            <person name="Kyrpides N.C."/>
            <person name="Woyke T."/>
            <person name="Klenk H.P."/>
        </authorList>
    </citation>
    <scope>NUCLEOTIDE SEQUENCE</scope>
    <source>
        <strain evidence="18">ATCC 51460 / DSM 7334 / H1</strain>
    </source>
</reference>
<dbReference type="CDD" id="cd24015">
    <property type="entry name" value="ASKHA_NBD_PanK-III"/>
    <property type="match status" value="1"/>
</dbReference>
<comment type="cofactor">
    <cofactor evidence="2">
        <name>K(+)</name>
        <dbReference type="ChEBI" id="CHEBI:29103"/>
    </cofactor>
</comment>
<dbReference type="GO" id="GO:0005524">
    <property type="term" value="F:ATP binding"/>
    <property type="evidence" value="ECO:0007669"/>
    <property type="project" value="UniProtKB-UniRule"/>
</dbReference>
<dbReference type="Proteomes" id="UP000000503">
    <property type="component" value="Chromosome"/>
</dbReference>
<comment type="catalytic activity">
    <reaction evidence="1 16">
        <text>(R)-pantothenate + ATP = (R)-4'-phosphopantothenate + ADP + H(+)</text>
        <dbReference type="Rhea" id="RHEA:16373"/>
        <dbReference type="ChEBI" id="CHEBI:10986"/>
        <dbReference type="ChEBI" id="CHEBI:15378"/>
        <dbReference type="ChEBI" id="CHEBI:29032"/>
        <dbReference type="ChEBI" id="CHEBI:30616"/>
        <dbReference type="ChEBI" id="CHEBI:456216"/>
        <dbReference type="EC" id="2.7.1.33"/>
    </reaction>
</comment>
<evidence type="ECO:0000256" key="13">
    <source>
        <dbReference type="ARBA" id="ARBA00022993"/>
    </source>
</evidence>
<dbReference type="GO" id="GO:0015937">
    <property type="term" value="P:coenzyme A biosynthetic process"/>
    <property type="evidence" value="ECO:0007669"/>
    <property type="project" value="UniProtKB-UniRule"/>
</dbReference>
<comment type="subcellular location">
    <subcellularLocation>
        <location evidence="3 16">Cytoplasm</location>
    </subcellularLocation>
</comment>
<dbReference type="EMBL" id="CP002868">
    <property type="protein sequence ID" value="AEJ19481.1"/>
    <property type="molecule type" value="Genomic_DNA"/>
</dbReference>
<feature type="binding site" evidence="16">
    <location>
        <begin position="6"/>
        <end position="13"/>
    </location>
    <ligand>
        <name>ATP</name>
        <dbReference type="ChEBI" id="CHEBI:30616"/>
    </ligand>
</feature>
<feature type="binding site" evidence="16">
    <location>
        <position position="132"/>
    </location>
    <ligand>
        <name>ATP</name>
        <dbReference type="ChEBI" id="CHEBI:30616"/>
    </ligand>
</feature>
<dbReference type="PANTHER" id="PTHR34265">
    <property type="entry name" value="TYPE III PANTOTHENATE KINASE"/>
    <property type="match status" value="1"/>
</dbReference>
<evidence type="ECO:0000256" key="4">
    <source>
        <dbReference type="ARBA" id="ARBA00005225"/>
    </source>
</evidence>
<dbReference type="KEGG" id="scd:Spica_1335"/>
<evidence type="ECO:0000256" key="5">
    <source>
        <dbReference type="ARBA" id="ARBA00011738"/>
    </source>
</evidence>
<evidence type="ECO:0000256" key="2">
    <source>
        <dbReference type="ARBA" id="ARBA00001958"/>
    </source>
</evidence>
<dbReference type="Gene3D" id="3.30.420.40">
    <property type="match status" value="2"/>
</dbReference>
<evidence type="ECO:0000256" key="8">
    <source>
        <dbReference type="ARBA" id="ARBA00022679"/>
    </source>
</evidence>